<feature type="transmembrane region" description="Helical" evidence="1">
    <location>
        <begin position="69"/>
        <end position="91"/>
    </location>
</feature>
<dbReference type="STRING" id="214095.RU97_GL000275"/>
<sequence length="101" mass="11206">MIFPNMVHVQSIWMAIIASFVLSVLNMLVKPILTILSLPFTLLTLGLFSFVVNALILRLTSFLVGSANFGFASFWSAILVAVIMSLVNMIVSEHNLNKYDD</sequence>
<keyword evidence="1" id="KW-1133">Transmembrane helix</keyword>
<organism evidence="2 3">
    <name type="scientific">Enterococcus canis</name>
    <dbReference type="NCBI Taxonomy" id="214095"/>
    <lineage>
        <taxon>Bacteria</taxon>
        <taxon>Bacillati</taxon>
        <taxon>Bacillota</taxon>
        <taxon>Bacilli</taxon>
        <taxon>Lactobacillales</taxon>
        <taxon>Enterococcaceae</taxon>
        <taxon>Enterococcus</taxon>
    </lineage>
</organism>
<gene>
    <name evidence="2" type="ORF">RU97_GL000275</name>
</gene>
<evidence type="ECO:0000313" key="2">
    <source>
        <dbReference type="EMBL" id="OJG20042.1"/>
    </source>
</evidence>
<dbReference type="EMBL" id="JXKH01000001">
    <property type="protein sequence ID" value="OJG20042.1"/>
    <property type="molecule type" value="Genomic_DNA"/>
</dbReference>
<keyword evidence="3" id="KW-1185">Reference proteome</keyword>
<name>A0A1L8RK19_9ENTE</name>
<dbReference type="InterPro" id="IPR007165">
    <property type="entry name" value="Phage_holin_4_2"/>
</dbReference>
<dbReference type="AlphaFoldDB" id="A0A1L8RK19"/>
<dbReference type="Proteomes" id="UP000181884">
    <property type="component" value="Unassembled WGS sequence"/>
</dbReference>
<dbReference type="PANTHER" id="PTHR37309:SF1">
    <property type="entry name" value="SLR0284 PROTEIN"/>
    <property type="match status" value="1"/>
</dbReference>
<comment type="caution">
    <text evidence="2">The sequence shown here is derived from an EMBL/GenBank/DDBJ whole genome shotgun (WGS) entry which is preliminary data.</text>
</comment>
<dbReference type="Pfam" id="PF04020">
    <property type="entry name" value="Phage_holin_4_2"/>
    <property type="match status" value="1"/>
</dbReference>
<reference evidence="2 3" key="1">
    <citation type="submission" date="2014-12" db="EMBL/GenBank/DDBJ databases">
        <title>Draft genome sequences of 29 type strains of Enterococci.</title>
        <authorList>
            <person name="Zhong Z."/>
            <person name="Sun Z."/>
            <person name="Liu W."/>
            <person name="Zhang W."/>
            <person name="Zhang H."/>
        </authorList>
    </citation>
    <scope>NUCLEOTIDE SEQUENCE [LARGE SCALE GENOMIC DNA]</scope>
    <source>
        <strain evidence="2 3">DSM 17029</strain>
    </source>
</reference>
<evidence type="ECO:0000313" key="3">
    <source>
        <dbReference type="Proteomes" id="UP000181884"/>
    </source>
</evidence>
<proteinExistence type="predicted"/>
<protein>
    <submittedName>
        <fullName evidence="2">Membrane protein</fullName>
    </submittedName>
</protein>
<evidence type="ECO:0000256" key="1">
    <source>
        <dbReference type="SAM" id="Phobius"/>
    </source>
</evidence>
<dbReference type="PANTHER" id="PTHR37309">
    <property type="entry name" value="SLR0284 PROTEIN"/>
    <property type="match status" value="1"/>
</dbReference>
<feature type="transmembrane region" description="Helical" evidence="1">
    <location>
        <begin position="12"/>
        <end position="29"/>
    </location>
</feature>
<keyword evidence="1" id="KW-0472">Membrane</keyword>
<keyword evidence="1" id="KW-0812">Transmembrane</keyword>
<accession>A0A1L8RK19</accession>
<feature type="transmembrane region" description="Helical" evidence="1">
    <location>
        <begin position="35"/>
        <end position="57"/>
    </location>
</feature>